<evidence type="ECO:0000313" key="3">
    <source>
        <dbReference type="Proteomes" id="UP000076502"/>
    </source>
</evidence>
<dbReference type="Proteomes" id="UP000076502">
    <property type="component" value="Unassembled WGS sequence"/>
</dbReference>
<dbReference type="AlphaFoldDB" id="A0A154P5K1"/>
<feature type="region of interest" description="Disordered" evidence="1">
    <location>
        <begin position="282"/>
        <end position="314"/>
    </location>
</feature>
<keyword evidence="3" id="KW-1185">Reference proteome</keyword>
<sequence>MMIGGFECPPTALPFGALKSDWARLLLLQKALPDKSVLREKLGRLFRILTIAYFQIEEHFDVTKSIPTTFSSLNASSTQESTISTNSKEETKKNLVTDSRETNEISESLVSTTVFGSEESFDGSGNERTTITSWDVTGNSSERNNSGGLGNNALSTDVAFSPVGVETTSTIRLTSEEVVGDKKNLIDSVLNRNDSVDVTGSMDSIKPVTFPVSESNQVITPLTSNVSILSVEYKSTTKNVEKQEEGITESDFVGGSRFTTELSSSPEIFDVKHTTKQNYIHTDRFSGNDDTSSTKSFPRKQSGHRKDKVFEKTSSGNFPNSAVYRNKIRKPSILRKPPADKEFWKYMVISRDVTLATPTTRRSISKDSDREQNMNKWSRRGSGMSKKRGSLNTNVQNNFRWFYNIGREEKEYAR</sequence>
<feature type="compositionally biased region" description="Polar residues" evidence="1">
    <location>
        <begin position="75"/>
        <end position="86"/>
    </location>
</feature>
<feature type="compositionally biased region" description="Basic and acidic residues" evidence="1">
    <location>
        <begin position="87"/>
        <end position="101"/>
    </location>
</feature>
<evidence type="ECO:0000256" key="1">
    <source>
        <dbReference type="SAM" id="MobiDB-lite"/>
    </source>
</evidence>
<dbReference type="EMBL" id="KQ434809">
    <property type="protein sequence ID" value="KZC06468.1"/>
    <property type="molecule type" value="Genomic_DNA"/>
</dbReference>
<feature type="region of interest" description="Disordered" evidence="1">
    <location>
        <begin position="75"/>
        <end position="101"/>
    </location>
</feature>
<evidence type="ECO:0000313" key="2">
    <source>
        <dbReference type="EMBL" id="KZC06468.1"/>
    </source>
</evidence>
<feature type="compositionally biased region" description="Basic and acidic residues" evidence="1">
    <location>
        <begin position="364"/>
        <end position="373"/>
    </location>
</feature>
<accession>A0A154P5K1</accession>
<gene>
    <name evidence="2" type="ORF">WN55_10379</name>
</gene>
<reference evidence="2 3" key="1">
    <citation type="submission" date="2015-07" db="EMBL/GenBank/DDBJ databases">
        <title>The genome of Dufourea novaeangliae.</title>
        <authorList>
            <person name="Pan H."/>
            <person name="Kapheim K."/>
        </authorList>
    </citation>
    <scope>NUCLEOTIDE SEQUENCE [LARGE SCALE GENOMIC DNA]</scope>
    <source>
        <strain evidence="2">0120121106</strain>
        <tissue evidence="2">Whole body</tissue>
    </source>
</reference>
<proteinExistence type="predicted"/>
<protein>
    <submittedName>
        <fullName evidence="2">Uncharacterized protein</fullName>
    </submittedName>
</protein>
<dbReference type="OrthoDB" id="7633179at2759"/>
<feature type="compositionally biased region" description="Basic residues" evidence="1">
    <location>
        <begin position="297"/>
        <end position="307"/>
    </location>
</feature>
<name>A0A154P5K1_DUFNO</name>
<feature type="region of interest" description="Disordered" evidence="1">
    <location>
        <begin position="117"/>
        <end position="150"/>
    </location>
</feature>
<organism evidence="2 3">
    <name type="scientific">Dufourea novaeangliae</name>
    <name type="common">Sweat bee</name>
    <dbReference type="NCBI Taxonomy" id="178035"/>
    <lineage>
        <taxon>Eukaryota</taxon>
        <taxon>Metazoa</taxon>
        <taxon>Ecdysozoa</taxon>
        <taxon>Arthropoda</taxon>
        <taxon>Hexapoda</taxon>
        <taxon>Insecta</taxon>
        <taxon>Pterygota</taxon>
        <taxon>Neoptera</taxon>
        <taxon>Endopterygota</taxon>
        <taxon>Hymenoptera</taxon>
        <taxon>Apocrita</taxon>
        <taxon>Aculeata</taxon>
        <taxon>Apoidea</taxon>
        <taxon>Anthophila</taxon>
        <taxon>Halictidae</taxon>
        <taxon>Rophitinae</taxon>
        <taxon>Dufourea</taxon>
    </lineage>
</organism>
<feature type="compositionally biased region" description="Polar residues" evidence="1">
    <location>
        <begin position="126"/>
        <end position="143"/>
    </location>
</feature>
<feature type="region of interest" description="Disordered" evidence="1">
    <location>
        <begin position="359"/>
        <end position="391"/>
    </location>
</feature>